<accession>A0A6G4XTN8</accession>
<organism evidence="4 5">
    <name type="scientific">Streptomyces mesophilus</name>
    <dbReference type="NCBI Taxonomy" id="1775132"/>
    <lineage>
        <taxon>Bacteria</taxon>
        <taxon>Bacillati</taxon>
        <taxon>Actinomycetota</taxon>
        <taxon>Actinomycetes</taxon>
        <taxon>Kitasatosporales</taxon>
        <taxon>Streptomycetaceae</taxon>
        <taxon>Streptomyces</taxon>
    </lineage>
</organism>
<evidence type="ECO:0000256" key="2">
    <source>
        <dbReference type="PROSITE-ProRule" id="PRU00335"/>
    </source>
</evidence>
<protein>
    <submittedName>
        <fullName evidence="4">Helix-turn-helix transcriptional regulator</fullName>
    </submittedName>
</protein>
<dbReference type="Pfam" id="PF00440">
    <property type="entry name" value="TetR_N"/>
    <property type="match status" value="1"/>
</dbReference>
<evidence type="ECO:0000313" key="4">
    <source>
        <dbReference type="EMBL" id="NGO80935.1"/>
    </source>
</evidence>
<comment type="caution">
    <text evidence="4">The sequence shown here is derived from an EMBL/GenBank/DDBJ whole genome shotgun (WGS) entry which is preliminary data.</text>
</comment>
<dbReference type="GO" id="GO:0003700">
    <property type="term" value="F:DNA-binding transcription factor activity"/>
    <property type="evidence" value="ECO:0007669"/>
    <property type="project" value="TreeGrafter"/>
</dbReference>
<keyword evidence="1 2" id="KW-0238">DNA-binding</keyword>
<dbReference type="PROSITE" id="PS50977">
    <property type="entry name" value="HTH_TETR_2"/>
    <property type="match status" value="1"/>
</dbReference>
<feature type="DNA-binding region" description="H-T-H motif" evidence="2">
    <location>
        <begin position="36"/>
        <end position="55"/>
    </location>
</feature>
<evidence type="ECO:0000259" key="3">
    <source>
        <dbReference type="PROSITE" id="PS50977"/>
    </source>
</evidence>
<reference evidence="4 5" key="1">
    <citation type="submission" date="2020-02" db="EMBL/GenBank/DDBJ databases">
        <title>Whole-genome analyses of novel actinobacteria.</title>
        <authorList>
            <person name="Sahin N."/>
            <person name="Tokatli A."/>
        </authorList>
    </citation>
    <scope>NUCLEOTIDE SEQUENCE [LARGE SCALE GENOMIC DNA]</scope>
    <source>
        <strain evidence="4 5">YC504</strain>
    </source>
</reference>
<dbReference type="SUPFAM" id="SSF46689">
    <property type="entry name" value="Homeodomain-like"/>
    <property type="match status" value="1"/>
</dbReference>
<evidence type="ECO:0000313" key="5">
    <source>
        <dbReference type="Proteomes" id="UP000481109"/>
    </source>
</evidence>
<proteinExistence type="predicted"/>
<evidence type="ECO:0000256" key="1">
    <source>
        <dbReference type="ARBA" id="ARBA00023125"/>
    </source>
</evidence>
<dbReference type="SUPFAM" id="SSF48498">
    <property type="entry name" value="Tetracyclin repressor-like, C-terminal domain"/>
    <property type="match status" value="1"/>
</dbReference>
<dbReference type="Gene3D" id="1.10.357.10">
    <property type="entry name" value="Tetracycline Repressor, domain 2"/>
    <property type="match status" value="1"/>
</dbReference>
<name>A0A6G4XTN8_9ACTN</name>
<dbReference type="EMBL" id="JAAKZW010000264">
    <property type="protein sequence ID" value="NGO80935.1"/>
    <property type="molecule type" value="Genomic_DNA"/>
</dbReference>
<dbReference type="InterPro" id="IPR009057">
    <property type="entry name" value="Homeodomain-like_sf"/>
</dbReference>
<dbReference type="InterPro" id="IPR050109">
    <property type="entry name" value="HTH-type_TetR-like_transc_reg"/>
</dbReference>
<gene>
    <name evidence="4" type="ORF">G6045_35540</name>
</gene>
<dbReference type="GO" id="GO:0000976">
    <property type="term" value="F:transcription cis-regulatory region binding"/>
    <property type="evidence" value="ECO:0007669"/>
    <property type="project" value="TreeGrafter"/>
</dbReference>
<dbReference type="InterPro" id="IPR036271">
    <property type="entry name" value="Tet_transcr_reg_TetR-rel_C_sf"/>
</dbReference>
<dbReference type="PRINTS" id="PR00455">
    <property type="entry name" value="HTHTETR"/>
</dbReference>
<feature type="domain" description="HTH tetR-type" evidence="3">
    <location>
        <begin position="13"/>
        <end position="73"/>
    </location>
</feature>
<sequence>MAGQAPPERADAARNRRRILDAAARIIDEQGAKALTMNGVAHASGIGVGTVYRRFGDVSALLLALLDDGEQRLQAAFMTGPPPLGPGAPAGERLRAFLHAYAKHTLESEELLLAAEKASASARYKSDPYRVVHTHVQLLIREARPELDAPVLAHLLLGAFQPSLLCHLRSEMKVSEERLEASLDQLLDSLV</sequence>
<dbReference type="PANTHER" id="PTHR30055">
    <property type="entry name" value="HTH-TYPE TRANSCRIPTIONAL REGULATOR RUTR"/>
    <property type="match status" value="1"/>
</dbReference>
<dbReference type="Proteomes" id="UP000481109">
    <property type="component" value="Unassembled WGS sequence"/>
</dbReference>
<dbReference type="AlphaFoldDB" id="A0A6G4XTN8"/>
<keyword evidence="5" id="KW-1185">Reference proteome</keyword>
<dbReference type="PANTHER" id="PTHR30055:SF209">
    <property type="entry name" value="POSSIBLE TRANSCRIPTIONAL REGULATORY PROTEIN (PROBABLY TETR-FAMILY)"/>
    <property type="match status" value="1"/>
</dbReference>
<dbReference type="InterPro" id="IPR001647">
    <property type="entry name" value="HTH_TetR"/>
</dbReference>